<organism evidence="1 2">
    <name type="scientific">Ataeniobius toweri</name>
    <dbReference type="NCBI Taxonomy" id="208326"/>
    <lineage>
        <taxon>Eukaryota</taxon>
        <taxon>Metazoa</taxon>
        <taxon>Chordata</taxon>
        <taxon>Craniata</taxon>
        <taxon>Vertebrata</taxon>
        <taxon>Euteleostomi</taxon>
        <taxon>Actinopterygii</taxon>
        <taxon>Neopterygii</taxon>
        <taxon>Teleostei</taxon>
        <taxon>Neoteleostei</taxon>
        <taxon>Acanthomorphata</taxon>
        <taxon>Ovalentaria</taxon>
        <taxon>Atherinomorphae</taxon>
        <taxon>Cyprinodontiformes</taxon>
        <taxon>Goodeidae</taxon>
        <taxon>Ataeniobius</taxon>
    </lineage>
</organism>
<gene>
    <name evidence="1" type="ORF">ATANTOWER_005365</name>
</gene>
<keyword evidence="2" id="KW-1185">Reference proteome</keyword>
<proteinExistence type="predicted"/>
<evidence type="ECO:0000313" key="1">
    <source>
        <dbReference type="EMBL" id="MED6232996.1"/>
    </source>
</evidence>
<sequence length="120" mass="13394">GFLPWLVQSYFGESARNSHGVVKLTESPWASPVLWPRGYEPSSDRMDLRFHLSSVSPSAPLGPPRLLRHPGSTSPHQASPSIFLHLSEMPPYGRVQFKPARLSTSFKIQSLWVILASAMR</sequence>
<comment type="caution">
    <text evidence="1">The sequence shown here is derived from an EMBL/GenBank/DDBJ whole genome shotgun (WGS) entry which is preliminary data.</text>
</comment>
<reference evidence="1 2" key="1">
    <citation type="submission" date="2021-07" db="EMBL/GenBank/DDBJ databases">
        <authorList>
            <person name="Palmer J.M."/>
        </authorList>
    </citation>
    <scope>NUCLEOTIDE SEQUENCE [LARGE SCALE GENOMIC DNA]</scope>
    <source>
        <strain evidence="1 2">AT_MEX2019</strain>
        <tissue evidence="1">Muscle</tissue>
    </source>
</reference>
<name>A0ABU7A584_9TELE</name>
<dbReference type="Proteomes" id="UP001345963">
    <property type="component" value="Unassembled WGS sequence"/>
</dbReference>
<feature type="non-terminal residue" evidence="1">
    <location>
        <position position="1"/>
    </location>
</feature>
<dbReference type="EMBL" id="JAHUTI010001597">
    <property type="protein sequence ID" value="MED6232996.1"/>
    <property type="molecule type" value="Genomic_DNA"/>
</dbReference>
<evidence type="ECO:0000313" key="2">
    <source>
        <dbReference type="Proteomes" id="UP001345963"/>
    </source>
</evidence>
<protein>
    <submittedName>
        <fullName evidence="1">Uncharacterized protein</fullName>
    </submittedName>
</protein>
<accession>A0ABU7A584</accession>